<dbReference type="InterPro" id="IPR030465">
    <property type="entry name" value="CEP131"/>
</dbReference>
<sequence length="103" mass="12263">TETDATVKRLQKFIAQLIKEKKDLGEQCSEMCKSIEKKYKQIIETMEERHKIEIKKNTEKHLAAEKIRREKWIDNKTQKIKELTVKGLEPELLKMTNAHQEEI</sequence>
<gene>
    <name evidence="2" type="primary">LOC108254430</name>
</gene>
<proteinExistence type="predicted"/>
<protein>
    <submittedName>
        <fullName evidence="2">Centrosomal protein of 131 kDa</fullName>
    </submittedName>
</protein>
<evidence type="ECO:0000313" key="2">
    <source>
        <dbReference type="RefSeq" id="XP_017304909.1"/>
    </source>
</evidence>
<keyword evidence="1" id="KW-1185">Reference proteome</keyword>
<dbReference type="GO" id="GO:0035735">
    <property type="term" value="P:intraciliary transport involved in cilium assembly"/>
    <property type="evidence" value="ECO:0007669"/>
    <property type="project" value="InterPro"/>
</dbReference>
<dbReference type="AlphaFoldDB" id="A0A1S4ERT4"/>
<dbReference type="PANTHER" id="PTHR31540:SF1">
    <property type="entry name" value="CENTROSOMAL PROTEIN OF 131 KDA"/>
    <property type="match status" value="1"/>
</dbReference>
<feature type="non-terminal residue" evidence="2">
    <location>
        <position position="1"/>
    </location>
</feature>
<reference evidence="2" key="1">
    <citation type="submission" date="2025-08" db="UniProtKB">
        <authorList>
            <consortium name="RefSeq"/>
        </authorList>
    </citation>
    <scope>IDENTIFICATION</scope>
</reference>
<dbReference type="Proteomes" id="UP000079169">
    <property type="component" value="Unplaced"/>
</dbReference>
<dbReference type="GO" id="GO:0034451">
    <property type="term" value="C:centriolar satellite"/>
    <property type="evidence" value="ECO:0007669"/>
    <property type="project" value="TreeGrafter"/>
</dbReference>
<organism evidence="1 2">
    <name type="scientific">Diaphorina citri</name>
    <name type="common">Asian citrus psyllid</name>
    <dbReference type="NCBI Taxonomy" id="121845"/>
    <lineage>
        <taxon>Eukaryota</taxon>
        <taxon>Metazoa</taxon>
        <taxon>Ecdysozoa</taxon>
        <taxon>Arthropoda</taxon>
        <taxon>Hexapoda</taxon>
        <taxon>Insecta</taxon>
        <taxon>Pterygota</taxon>
        <taxon>Neoptera</taxon>
        <taxon>Paraneoptera</taxon>
        <taxon>Hemiptera</taxon>
        <taxon>Sternorrhyncha</taxon>
        <taxon>Psylloidea</taxon>
        <taxon>Psyllidae</taxon>
        <taxon>Diaphorininae</taxon>
        <taxon>Diaphorina</taxon>
    </lineage>
</organism>
<dbReference type="PaxDb" id="121845-A0A1S4ERT4"/>
<evidence type="ECO:0000313" key="1">
    <source>
        <dbReference type="Proteomes" id="UP000079169"/>
    </source>
</evidence>
<name>A0A1S4ERT4_DIACI</name>
<feature type="non-terminal residue" evidence="2">
    <location>
        <position position="103"/>
    </location>
</feature>
<dbReference type="STRING" id="121845.A0A1S4ERT4"/>
<dbReference type="GO" id="GO:0010824">
    <property type="term" value="P:regulation of centrosome duplication"/>
    <property type="evidence" value="ECO:0007669"/>
    <property type="project" value="TreeGrafter"/>
</dbReference>
<dbReference type="RefSeq" id="XP_017304909.1">
    <property type="nucleotide sequence ID" value="XM_017449420.1"/>
</dbReference>
<dbReference type="KEGG" id="dci:108254430"/>
<dbReference type="PANTHER" id="PTHR31540">
    <property type="entry name" value="CENTROSOMAL PROTEIN OF 131 KDA"/>
    <property type="match status" value="1"/>
</dbReference>
<accession>A0A1S4ERT4</accession>
<dbReference type="GeneID" id="108254430"/>
<dbReference type="GO" id="GO:0005929">
    <property type="term" value="C:cilium"/>
    <property type="evidence" value="ECO:0007669"/>
    <property type="project" value="GOC"/>
</dbReference>